<dbReference type="Proteomes" id="UP000298458">
    <property type="component" value="Unassembled WGS sequence"/>
</dbReference>
<dbReference type="EMBL" id="RQET01000001">
    <property type="protein sequence ID" value="TGK14135.1"/>
    <property type="molecule type" value="Genomic_DNA"/>
</dbReference>
<sequence>MGKILYLLGAGASASCISVVKEIHGDLTSFANSIYKKSEGSPSFKRDIKFSEVLVSEFLADCRWLGREAQSHGTMDLFAKKLYLLKREEELRRLKLTLSFYLLFAQMRTKHDIRYDVFLTTIAQLEENSIRLPMDLIVSTWNYDNQIMISLLSLLGLFEPDFAREHMNIYPWHRSLEHNDRIPELFHFNGLAGFGSFDAMPFNLYSLLKEGLTDKSIDDFNQSYQKSSNGSEKFQIDFAWEASTEIAKVRKKFLERIADVRTLVVVGYSFPTFNREFDRTVFAKCPSLSKIYVQDIQPEGPIERLRSLLDKAVEIVPVRGVDQFYIPIELKV</sequence>
<organism evidence="1 2">
    <name type="scientific">Leptospira fletcheri</name>
    <dbReference type="NCBI Taxonomy" id="2484981"/>
    <lineage>
        <taxon>Bacteria</taxon>
        <taxon>Pseudomonadati</taxon>
        <taxon>Spirochaetota</taxon>
        <taxon>Spirochaetia</taxon>
        <taxon>Leptospirales</taxon>
        <taxon>Leptospiraceae</taxon>
        <taxon>Leptospira</taxon>
    </lineage>
</organism>
<dbReference type="AlphaFoldDB" id="A0A4V3JE48"/>
<accession>A0A4V3JE48</accession>
<proteinExistence type="predicted"/>
<evidence type="ECO:0000313" key="1">
    <source>
        <dbReference type="EMBL" id="TGK14135.1"/>
    </source>
</evidence>
<dbReference type="RefSeq" id="WP_135766477.1">
    <property type="nucleotide sequence ID" value="NZ_RQET01000001.1"/>
</dbReference>
<evidence type="ECO:0000313" key="2">
    <source>
        <dbReference type="Proteomes" id="UP000298458"/>
    </source>
</evidence>
<gene>
    <name evidence="1" type="ORF">EHO60_01970</name>
</gene>
<comment type="caution">
    <text evidence="1">The sequence shown here is derived from an EMBL/GenBank/DDBJ whole genome shotgun (WGS) entry which is preliminary data.</text>
</comment>
<reference evidence="1" key="1">
    <citation type="journal article" date="2019" name="PLoS Negl. Trop. Dis.">
        <title>Revisiting the worldwide diversity of Leptospira species in the environment.</title>
        <authorList>
            <person name="Vincent A.T."/>
            <person name="Schiettekatte O."/>
            <person name="Bourhy P."/>
            <person name="Veyrier F.J."/>
            <person name="Picardeau M."/>
        </authorList>
    </citation>
    <scope>NUCLEOTIDE SEQUENCE [LARGE SCALE GENOMIC DNA]</scope>
    <source>
        <strain evidence="1">SSW15</strain>
    </source>
</reference>
<protein>
    <recommendedName>
        <fullName evidence="3">SIR2-like domain-containing protein</fullName>
    </recommendedName>
</protein>
<keyword evidence="2" id="KW-1185">Reference proteome</keyword>
<evidence type="ECO:0008006" key="3">
    <source>
        <dbReference type="Google" id="ProtNLM"/>
    </source>
</evidence>
<dbReference type="PROSITE" id="PS51257">
    <property type="entry name" value="PROKAR_LIPOPROTEIN"/>
    <property type="match status" value="1"/>
</dbReference>
<name>A0A4V3JE48_9LEPT</name>
<dbReference type="OrthoDB" id="319293at2"/>